<gene>
    <name evidence="4" type="ORF">J4H85_03530</name>
</gene>
<dbReference type="EMBL" id="JAGFBF010000001">
    <property type="protein sequence ID" value="MBO2989071.1"/>
    <property type="molecule type" value="Genomic_DNA"/>
</dbReference>
<dbReference type="PANTHER" id="PTHR35936">
    <property type="entry name" value="MEMBRANE-BOUND LYTIC MUREIN TRANSGLYCOSYLASE F"/>
    <property type="match status" value="1"/>
</dbReference>
<keyword evidence="1 2" id="KW-0732">Signal</keyword>
<dbReference type="SMART" id="SM00062">
    <property type="entry name" value="PBPb"/>
    <property type="match status" value="1"/>
</dbReference>
<accession>A0A939QC51</accession>
<organism evidence="4 5">
    <name type="scientific">Leucobacter tardus</name>
    <dbReference type="NCBI Taxonomy" id="501483"/>
    <lineage>
        <taxon>Bacteria</taxon>
        <taxon>Bacillati</taxon>
        <taxon>Actinomycetota</taxon>
        <taxon>Actinomycetes</taxon>
        <taxon>Micrococcales</taxon>
        <taxon>Microbacteriaceae</taxon>
        <taxon>Leucobacter</taxon>
    </lineage>
</organism>
<dbReference type="RefSeq" id="WP_208236903.1">
    <property type="nucleotide sequence ID" value="NZ_BAAAQU010000001.1"/>
</dbReference>
<evidence type="ECO:0000256" key="2">
    <source>
        <dbReference type="SAM" id="SignalP"/>
    </source>
</evidence>
<name>A0A939QC51_9MICO</name>
<reference evidence="4" key="1">
    <citation type="submission" date="2021-03" db="EMBL/GenBank/DDBJ databases">
        <title>Leucobacter chromiisoli sp. nov., isolated from chromium-containing soil of chemical plant.</title>
        <authorList>
            <person name="Xu Z."/>
        </authorList>
    </citation>
    <scope>NUCLEOTIDE SEQUENCE</scope>
    <source>
        <strain evidence="4">K 70/01</strain>
    </source>
</reference>
<dbReference type="Gene3D" id="3.40.190.10">
    <property type="entry name" value="Periplasmic binding protein-like II"/>
    <property type="match status" value="2"/>
</dbReference>
<sequence length="286" mass="29760">MTRSTRHLRTSAALALAGGVIVALGGCAQGGDASESAASGDAAVSSPTIISDGALRICASYGSPPNIYVEDDGVPIGAEVDIAHALAENLGLEVEFSEYKFSGLVPALQAKQCDVIMSSLYIKPEREEVANFVPYLQSGSAVLVTRDNPEDITGFDDSLCGTKVIAITGATGALKAEEKSAECEENGEAPISLTLADDITSLQQVLAGQADAFIDTAELAGYYEKLGDFELVGEPFGDVTIGAATLKDNTELHEAMQGAFDEIVDDGTYADILAEWGLEAQDITAQ</sequence>
<comment type="caution">
    <text evidence="4">The sequence shown here is derived from an EMBL/GenBank/DDBJ whole genome shotgun (WGS) entry which is preliminary data.</text>
</comment>
<feature type="signal peptide" evidence="2">
    <location>
        <begin position="1"/>
        <end position="28"/>
    </location>
</feature>
<dbReference type="PROSITE" id="PS51257">
    <property type="entry name" value="PROKAR_LIPOPROTEIN"/>
    <property type="match status" value="1"/>
</dbReference>
<dbReference type="InterPro" id="IPR001638">
    <property type="entry name" value="Solute-binding_3/MltF_N"/>
</dbReference>
<evidence type="ECO:0000256" key="1">
    <source>
        <dbReference type="ARBA" id="ARBA00022729"/>
    </source>
</evidence>
<dbReference type="AlphaFoldDB" id="A0A939QC51"/>
<feature type="chain" id="PRO_5039717231" evidence="2">
    <location>
        <begin position="29"/>
        <end position="286"/>
    </location>
</feature>
<evidence type="ECO:0000313" key="4">
    <source>
        <dbReference type="EMBL" id="MBO2989071.1"/>
    </source>
</evidence>
<evidence type="ECO:0000313" key="5">
    <source>
        <dbReference type="Proteomes" id="UP000668403"/>
    </source>
</evidence>
<keyword evidence="5" id="KW-1185">Reference proteome</keyword>
<proteinExistence type="predicted"/>
<dbReference type="SUPFAM" id="SSF53850">
    <property type="entry name" value="Periplasmic binding protein-like II"/>
    <property type="match status" value="1"/>
</dbReference>
<dbReference type="PANTHER" id="PTHR35936:SF17">
    <property type="entry name" value="ARGININE-BINDING EXTRACELLULAR PROTEIN ARTP"/>
    <property type="match status" value="1"/>
</dbReference>
<protein>
    <submittedName>
        <fullName evidence="4">ABC transporter substrate-binding protein</fullName>
    </submittedName>
</protein>
<evidence type="ECO:0000259" key="3">
    <source>
        <dbReference type="SMART" id="SM00062"/>
    </source>
</evidence>
<dbReference type="Proteomes" id="UP000668403">
    <property type="component" value="Unassembled WGS sequence"/>
</dbReference>
<feature type="domain" description="Solute-binding protein family 3/N-terminal" evidence="3">
    <location>
        <begin position="54"/>
        <end position="280"/>
    </location>
</feature>
<dbReference type="Pfam" id="PF00497">
    <property type="entry name" value="SBP_bac_3"/>
    <property type="match status" value="1"/>
</dbReference>
<dbReference type="CDD" id="cd01004">
    <property type="entry name" value="PBP2_MidA_like"/>
    <property type="match status" value="1"/>
</dbReference>